<feature type="compositionally biased region" description="Low complexity" evidence="8">
    <location>
        <begin position="306"/>
        <end position="329"/>
    </location>
</feature>
<comment type="caution">
    <text evidence="10">The sequence shown here is derived from an EMBL/GenBank/DDBJ whole genome shotgun (WGS) entry which is preliminary data.</text>
</comment>
<feature type="repeat" description="ANK" evidence="6">
    <location>
        <begin position="222"/>
        <end position="257"/>
    </location>
</feature>
<keyword evidence="5" id="KW-0238">DNA-binding</keyword>
<reference evidence="10 11" key="1">
    <citation type="submission" date="2020-08" db="EMBL/GenBank/DDBJ databases">
        <title>Plant Genome Project.</title>
        <authorList>
            <person name="Zhang R.-G."/>
        </authorList>
    </citation>
    <scope>NUCLEOTIDE SEQUENCE [LARGE SCALE GENOMIC DNA]</scope>
    <source>
        <tissue evidence="10">Rhizome</tissue>
    </source>
</reference>
<evidence type="ECO:0000259" key="9">
    <source>
        <dbReference type="PROSITE" id="PS50103"/>
    </source>
</evidence>
<accession>A0A8J5HUB3</accession>
<evidence type="ECO:0000313" key="11">
    <source>
        <dbReference type="Proteomes" id="UP000734854"/>
    </source>
</evidence>
<dbReference type="EMBL" id="JACMSC010000002">
    <property type="protein sequence ID" value="KAG6530784.1"/>
    <property type="molecule type" value="Genomic_DNA"/>
</dbReference>
<dbReference type="AlphaFoldDB" id="A0A8J5HUB3"/>
<evidence type="ECO:0000256" key="6">
    <source>
        <dbReference type="PROSITE-ProRule" id="PRU00023"/>
    </source>
</evidence>
<dbReference type="GO" id="GO:0003677">
    <property type="term" value="F:DNA binding"/>
    <property type="evidence" value="ECO:0007669"/>
    <property type="project" value="UniProtKB-KW"/>
</dbReference>
<dbReference type="Gene3D" id="3.30.1370.210">
    <property type="match status" value="1"/>
</dbReference>
<dbReference type="SMART" id="SM00356">
    <property type="entry name" value="ZnF_C3H1"/>
    <property type="match status" value="2"/>
</dbReference>
<dbReference type="PRINTS" id="PR01415">
    <property type="entry name" value="ANKYRIN"/>
</dbReference>
<evidence type="ECO:0000256" key="8">
    <source>
        <dbReference type="SAM" id="MobiDB-lite"/>
    </source>
</evidence>
<dbReference type="SUPFAM" id="SSF48403">
    <property type="entry name" value="Ankyrin repeat"/>
    <property type="match status" value="1"/>
</dbReference>
<evidence type="ECO:0000313" key="10">
    <source>
        <dbReference type="EMBL" id="KAG6530784.1"/>
    </source>
</evidence>
<dbReference type="Pfam" id="PF25512">
    <property type="entry name" value="zf-CCCH_AtC3H23"/>
    <property type="match status" value="1"/>
</dbReference>
<keyword evidence="1 7" id="KW-0479">Metal-binding</keyword>
<dbReference type="PROSITE" id="PS50103">
    <property type="entry name" value="ZF_C3H1"/>
    <property type="match status" value="1"/>
</dbReference>
<gene>
    <name evidence="10" type="ORF">ZIOFF_004542</name>
</gene>
<dbReference type="GO" id="GO:0008270">
    <property type="term" value="F:zinc ion binding"/>
    <property type="evidence" value="ECO:0007669"/>
    <property type="project" value="UniProtKB-KW"/>
</dbReference>
<evidence type="ECO:0000256" key="3">
    <source>
        <dbReference type="ARBA" id="ARBA00022771"/>
    </source>
</evidence>
<dbReference type="Pfam" id="PF00642">
    <property type="entry name" value="zf-CCCH"/>
    <property type="match status" value="1"/>
</dbReference>
<dbReference type="InterPro" id="IPR045234">
    <property type="entry name" value="Unkempt-like"/>
</dbReference>
<dbReference type="InterPro" id="IPR000571">
    <property type="entry name" value="Znf_CCCH"/>
</dbReference>
<dbReference type="PROSITE" id="PS50297">
    <property type="entry name" value="ANK_REP_REGION"/>
    <property type="match status" value="1"/>
</dbReference>
<sequence length="834" mass="90543">MRMGSIPTEVDDGEGGEELVMLNTCASAGFPLLFHLTSVSVFDNFHASRLSSVSLSRWSAEILDRGWVGESVFVSTEDNTRSRSILISGELWSMCGVPERMRPCLSSTLQEEKEKKNINIGGGSPAAVRMTSIAADTDEPFSTVLELAANNDVASFKRTIDRAPSCFDEVGLWYGRKRGSNRMAFAHRTPLMVAATYGSLDVLEFLLSLPTSVVINRASGQDGYTALHCSASGGSPTAARVVKLLLSAGADPNLVDSNGDMPADVIVVSPKLPDVRAALEALLGKSSNDTSVEDRGLREITAVFNSDSPPLSSSPDAAGSPSSGSVSSPMMTVKVPEIQPNATSEKKEYPYDPSLPDIKNSIYATDEFRMYSFKVRPCSRAYSHDWTECPFVHPGENARRRDPRKYHYSCVPCTDFRKGVCKRGDMCEYAHGVFECWLHPAQYRTKLCKDGTACVRRVCFFAHTNEELRPLYMSTGPAILSPLSSSAAIEMAAAMTLMPGSPGAVMPCFTPPISPSVNGIEHSSMTWAQTNLPLLHLPGSNLQASRLRSSISARDMPLDDFSVMPESNSHPMLMGPSHSRLHSSLGGQMLRSKILTPSNLDHLFAVEITSSPNYSSDQGNVFSPSNRTVILNQFHQQRQCSLSPINTLYATRAIDNQQLPGHSSLVQPSLGVPSSGSMSPRSMEPVSPMLSHLPFLALRKKHQEAALHDLSPRGVGSITSPVVDYAAKSSWSDWASPRGAIDWGVSHEELGLLRQSSSLGLQGNHEEPDLSWIHSLVKEPPPEKMLNASARLAGPSLLLPANGAEVTNSDYQYDILDQADGLCDWLEHCQLGRS</sequence>
<protein>
    <recommendedName>
        <fullName evidence="9">C3H1-type domain-containing protein</fullName>
    </recommendedName>
</protein>
<keyword evidence="3 7" id="KW-0863">Zinc-finger</keyword>
<feature type="region of interest" description="Disordered" evidence="8">
    <location>
        <begin position="304"/>
        <end position="331"/>
    </location>
</feature>
<dbReference type="Gene3D" id="1.25.40.20">
    <property type="entry name" value="Ankyrin repeat-containing domain"/>
    <property type="match status" value="1"/>
</dbReference>
<feature type="zinc finger region" description="C3H1-type" evidence="7">
    <location>
        <begin position="412"/>
        <end position="434"/>
    </location>
</feature>
<dbReference type="PANTHER" id="PTHR14493">
    <property type="entry name" value="UNKEMPT FAMILY MEMBER"/>
    <property type="match status" value="1"/>
</dbReference>
<keyword evidence="11" id="KW-1185">Reference proteome</keyword>
<feature type="domain" description="C3H1-type" evidence="9">
    <location>
        <begin position="412"/>
        <end position="434"/>
    </location>
</feature>
<evidence type="ECO:0000256" key="7">
    <source>
        <dbReference type="PROSITE-ProRule" id="PRU00723"/>
    </source>
</evidence>
<evidence type="ECO:0000256" key="1">
    <source>
        <dbReference type="ARBA" id="ARBA00022723"/>
    </source>
</evidence>
<keyword evidence="6" id="KW-0040">ANK repeat</keyword>
<evidence type="ECO:0000256" key="2">
    <source>
        <dbReference type="ARBA" id="ARBA00022737"/>
    </source>
</evidence>
<proteinExistence type="predicted"/>
<dbReference type="SMART" id="SM00248">
    <property type="entry name" value="ANK"/>
    <property type="match status" value="2"/>
</dbReference>
<dbReference type="Proteomes" id="UP000734854">
    <property type="component" value="Unassembled WGS sequence"/>
</dbReference>
<dbReference type="InterPro" id="IPR057444">
    <property type="entry name" value="Znf-CCCH_AtC3H23-like"/>
</dbReference>
<dbReference type="FunFam" id="3.30.1370.210:FF:000009">
    <property type="entry name" value="Zinc finger CCCH domain-containing protein 66"/>
    <property type="match status" value="1"/>
</dbReference>
<dbReference type="PROSITE" id="PS50088">
    <property type="entry name" value="ANK_REPEAT"/>
    <property type="match status" value="1"/>
</dbReference>
<evidence type="ECO:0000256" key="4">
    <source>
        <dbReference type="ARBA" id="ARBA00022833"/>
    </source>
</evidence>
<dbReference type="PANTHER" id="PTHR14493:SF153">
    <property type="entry name" value="ZINC FINGER CCCH DOMAIN-CONTAINING PROTEIN 24"/>
    <property type="match status" value="1"/>
</dbReference>
<keyword evidence="4 7" id="KW-0862">Zinc</keyword>
<dbReference type="InterPro" id="IPR036770">
    <property type="entry name" value="Ankyrin_rpt-contain_sf"/>
</dbReference>
<keyword evidence="2" id="KW-0677">Repeat</keyword>
<dbReference type="InterPro" id="IPR002110">
    <property type="entry name" value="Ankyrin_rpt"/>
</dbReference>
<dbReference type="Pfam" id="PF12796">
    <property type="entry name" value="Ank_2"/>
    <property type="match status" value="1"/>
</dbReference>
<evidence type="ECO:0000256" key="5">
    <source>
        <dbReference type="ARBA" id="ARBA00023125"/>
    </source>
</evidence>
<dbReference type="GO" id="GO:0010468">
    <property type="term" value="P:regulation of gene expression"/>
    <property type="evidence" value="ECO:0007669"/>
    <property type="project" value="UniProtKB-ARBA"/>
</dbReference>
<name>A0A8J5HUB3_ZINOF</name>
<organism evidence="10 11">
    <name type="scientific">Zingiber officinale</name>
    <name type="common">Ginger</name>
    <name type="synonym">Amomum zingiber</name>
    <dbReference type="NCBI Taxonomy" id="94328"/>
    <lineage>
        <taxon>Eukaryota</taxon>
        <taxon>Viridiplantae</taxon>
        <taxon>Streptophyta</taxon>
        <taxon>Embryophyta</taxon>
        <taxon>Tracheophyta</taxon>
        <taxon>Spermatophyta</taxon>
        <taxon>Magnoliopsida</taxon>
        <taxon>Liliopsida</taxon>
        <taxon>Zingiberales</taxon>
        <taxon>Zingiberaceae</taxon>
        <taxon>Zingiber</taxon>
    </lineage>
</organism>